<dbReference type="SUPFAM" id="SSF51735">
    <property type="entry name" value="NAD(P)-binding Rossmann-fold domains"/>
    <property type="match status" value="1"/>
</dbReference>
<dbReference type="InterPro" id="IPR003710">
    <property type="entry name" value="ApbA"/>
</dbReference>
<evidence type="ECO:0000256" key="3">
    <source>
        <dbReference type="ARBA" id="ARBA00013014"/>
    </source>
</evidence>
<dbReference type="InterPro" id="IPR008927">
    <property type="entry name" value="6-PGluconate_DH-like_C_sf"/>
</dbReference>
<reference evidence="13 14" key="1">
    <citation type="submission" date="2020-04" db="EMBL/GenBank/DDBJ databases">
        <title>Vibrio sp. SM6, a novel species isolated from seawater.</title>
        <authorList>
            <person name="Wang X."/>
        </authorList>
    </citation>
    <scope>NUCLEOTIDE SEQUENCE [LARGE SCALE GENOMIC DNA]</scope>
    <source>
        <strain evidence="13 14">SM6</strain>
    </source>
</reference>
<evidence type="ECO:0000256" key="8">
    <source>
        <dbReference type="ARBA" id="ARBA00032024"/>
    </source>
</evidence>
<evidence type="ECO:0000259" key="11">
    <source>
        <dbReference type="Pfam" id="PF02558"/>
    </source>
</evidence>
<evidence type="ECO:0000256" key="2">
    <source>
        <dbReference type="ARBA" id="ARBA00007870"/>
    </source>
</evidence>
<dbReference type="PANTHER" id="PTHR43765">
    <property type="entry name" value="2-DEHYDROPANTOATE 2-REDUCTASE-RELATED"/>
    <property type="match status" value="1"/>
</dbReference>
<comment type="caution">
    <text evidence="13">The sequence shown here is derived from an EMBL/GenBank/DDBJ whole genome shotgun (WGS) entry which is preliminary data.</text>
</comment>
<dbReference type="GO" id="GO:0005737">
    <property type="term" value="C:cytoplasm"/>
    <property type="evidence" value="ECO:0007669"/>
    <property type="project" value="TreeGrafter"/>
</dbReference>
<dbReference type="GO" id="GO:0015940">
    <property type="term" value="P:pantothenate biosynthetic process"/>
    <property type="evidence" value="ECO:0007669"/>
    <property type="project" value="UniProtKB-UniPathway"/>
</dbReference>
<feature type="domain" description="Ketopantoate reductase C-terminal" evidence="12">
    <location>
        <begin position="172"/>
        <end position="291"/>
    </location>
</feature>
<dbReference type="InterPro" id="IPR013752">
    <property type="entry name" value="KPA_reductase"/>
</dbReference>
<evidence type="ECO:0000256" key="1">
    <source>
        <dbReference type="ARBA" id="ARBA00004994"/>
    </source>
</evidence>
<dbReference type="GO" id="GO:0008677">
    <property type="term" value="F:2-dehydropantoate 2-reductase activity"/>
    <property type="evidence" value="ECO:0007669"/>
    <property type="project" value="UniProtKB-EC"/>
</dbReference>
<dbReference type="Gene3D" id="1.10.1040.10">
    <property type="entry name" value="N-(1-d-carboxylethyl)-l-norvaline Dehydrogenase, domain 2"/>
    <property type="match status" value="1"/>
</dbReference>
<comment type="catalytic activity">
    <reaction evidence="9 10">
        <text>(R)-pantoate + NADP(+) = 2-dehydropantoate + NADPH + H(+)</text>
        <dbReference type="Rhea" id="RHEA:16233"/>
        <dbReference type="ChEBI" id="CHEBI:11561"/>
        <dbReference type="ChEBI" id="CHEBI:15378"/>
        <dbReference type="ChEBI" id="CHEBI:15980"/>
        <dbReference type="ChEBI" id="CHEBI:57783"/>
        <dbReference type="ChEBI" id="CHEBI:58349"/>
        <dbReference type="EC" id="1.1.1.169"/>
    </reaction>
</comment>
<comment type="pathway">
    <text evidence="1 10">Cofactor biosynthesis; (R)-pantothenate biosynthesis; (R)-pantoate from 3-methyl-2-oxobutanoate: step 2/2.</text>
</comment>
<gene>
    <name evidence="13" type="ORF">HGP28_09465</name>
</gene>
<dbReference type="PANTHER" id="PTHR43765:SF2">
    <property type="entry name" value="2-DEHYDROPANTOATE 2-REDUCTASE"/>
    <property type="match status" value="1"/>
</dbReference>
<dbReference type="EC" id="1.1.1.169" evidence="3 10"/>
<evidence type="ECO:0000313" key="13">
    <source>
        <dbReference type="EMBL" id="NLS13116.1"/>
    </source>
</evidence>
<keyword evidence="5 10" id="KW-0566">Pantothenate biosynthesis</keyword>
<comment type="function">
    <text evidence="10">Catalyzes the NADPH-dependent reduction of ketopantoate into pantoic acid.</text>
</comment>
<evidence type="ECO:0000313" key="14">
    <source>
        <dbReference type="Proteomes" id="UP000535589"/>
    </source>
</evidence>
<feature type="domain" description="Ketopantoate reductase N-terminal" evidence="11">
    <location>
        <begin position="3"/>
        <end position="147"/>
    </location>
</feature>
<dbReference type="Gene3D" id="3.40.50.720">
    <property type="entry name" value="NAD(P)-binding Rossmann-like Domain"/>
    <property type="match status" value="1"/>
</dbReference>
<evidence type="ECO:0000256" key="7">
    <source>
        <dbReference type="ARBA" id="ARBA00023002"/>
    </source>
</evidence>
<dbReference type="InterPro" id="IPR036291">
    <property type="entry name" value="NAD(P)-bd_dom_sf"/>
</dbReference>
<keyword evidence="6 10" id="KW-0521">NADP</keyword>
<evidence type="ECO:0000256" key="6">
    <source>
        <dbReference type="ARBA" id="ARBA00022857"/>
    </source>
</evidence>
<dbReference type="InterPro" id="IPR013328">
    <property type="entry name" value="6PGD_dom2"/>
</dbReference>
<evidence type="ECO:0000259" key="12">
    <source>
        <dbReference type="Pfam" id="PF08546"/>
    </source>
</evidence>
<dbReference type="Proteomes" id="UP000535589">
    <property type="component" value="Unassembled WGS sequence"/>
</dbReference>
<name>A0A7X8TQS2_9VIBR</name>
<dbReference type="SUPFAM" id="SSF48179">
    <property type="entry name" value="6-phosphogluconate dehydrogenase C-terminal domain-like"/>
    <property type="match status" value="1"/>
</dbReference>
<dbReference type="NCBIfam" id="TIGR00745">
    <property type="entry name" value="apbA_panE"/>
    <property type="match status" value="1"/>
</dbReference>
<keyword evidence="7 10" id="KW-0560">Oxidoreductase</keyword>
<dbReference type="Pfam" id="PF08546">
    <property type="entry name" value="ApbA_C"/>
    <property type="match status" value="1"/>
</dbReference>
<organism evidence="13 14">
    <name type="scientific">Vibrio agarilyticus</name>
    <dbReference type="NCBI Taxonomy" id="2726741"/>
    <lineage>
        <taxon>Bacteria</taxon>
        <taxon>Pseudomonadati</taxon>
        <taxon>Pseudomonadota</taxon>
        <taxon>Gammaproteobacteria</taxon>
        <taxon>Vibrionales</taxon>
        <taxon>Vibrionaceae</taxon>
        <taxon>Vibrio</taxon>
    </lineage>
</organism>
<dbReference type="InterPro" id="IPR050838">
    <property type="entry name" value="Ketopantoate_reductase"/>
</dbReference>
<dbReference type="Pfam" id="PF02558">
    <property type="entry name" value="ApbA"/>
    <property type="match status" value="1"/>
</dbReference>
<protein>
    <recommendedName>
        <fullName evidence="4 10">2-dehydropantoate 2-reductase</fullName>
        <ecNumber evidence="3 10">1.1.1.169</ecNumber>
    </recommendedName>
    <alternativeName>
        <fullName evidence="8 10">Ketopantoate reductase</fullName>
    </alternativeName>
</protein>
<dbReference type="InterPro" id="IPR013332">
    <property type="entry name" value="KPR_N"/>
</dbReference>
<evidence type="ECO:0000256" key="9">
    <source>
        <dbReference type="ARBA" id="ARBA00048793"/>
    </source>
</evidence>
<evidence type="ECO:0000256" key="4">
    <source>
        <dbReference type="ARBA" id="ARBA00019465"/>
    </source>
</evidence>
<keyword evidence="14" id="KW-1185">Reference proteome</keyword>
<dbReference type="RefSeq" id="WP_168836379.1">
    <property type="nucleotide sequence ID" value="NZ_JABAIK010000008.1"/>
</dbReference>
<evidence type="ECO:0000256" key="10">
    <source>
        <dbReference type="RuleBase" id="RU362068"/>
    </source>
</evidence>
<comment type="similarity">
    <text evidence="2 10">Belongs to the ketopantoate reductase family.</text>
</comment>
<dbReference type="UniPathway" id="UPA00028">
    <property type="reaction ID" value="UER00004"/>
</dbReference>
<accession>A0A7X8TQS2</accession>
<proteinExistence type="inferred from homology"/>
<dbReference type="GO" id="GO:0050661">
    <property type="term" value="F:NADP binding"/>
    <property type="evidence" value="ECO:0007669"/>
    <property type="project" value="TreeGrafter"/>
</dbReference>
<evidence type="ECO:0000256" key="5">
    <source>
        <dbReference type="ARBA" id="ARBA00022655"/>
    </source>
</evidence>
<sequence>MNIVIVGPGAVGSLWAHYLSQAGHRVSFWSRDPAPLLHRRIDEANIISLANNQLSELTRADLLLVTTKAWQVLDALLPLQGQLNCDTVITLMHNGMGTATPVAAAFPDNPIVLATTTHGALTEQKLDTEVLPIAHTGHGITQLGGFNEAGKRCDFLAEVFDHALAPANWHENVTAALWHKLAVNCAINPLTALHQVRNGELAQARFQATLTELYREISAVMNAEHIVTSASDIQRAVETVYQATAANYSSMHQDRYFQRRSEIDFITGYLIDCAAKHGIDVPNNLALYQSMTELDATLVPCRDPRSSL</sequence>
<dbReference type="AlphaFoldDB" id="A0A7X8TQS2"/>
<dbReference type="EMBL" id="JABAIK010000008">
    <property type="protein sequence ID" value="NLS13116.1"/>
    <property type="molecule type" value="Genomic_DNA"/>
</dbReference>